<proteinExistence type="predicted"/>
<organism evidence="1 2">
    <name type="scientific">Vanilla planifolia</name>
    <name type="common">Vanilla</name>
    <dbReference type="NCBI Taxonomy" id="51239"/>
    <lineage>
        <taxon>Eukaryota</taxon>
        <taxon>Viridiplantae</taxon>
        <taxon>Streptophyta</taxon>
        <taxon>Embryophyta</taxon>
        <taxon>Tracheophyta</taxon>
        <taxon>Spermatophyta</taxon>
        <taxon>Magnoliopsida</taxon>
        <taxon>Liliopsida</taxon>
        <taxon>Asparagales</taxon>
        <taxon>Orchidaceae</taxon>
        <taxon>Vanilloideae</taxon>
        <taxon>Vanilleae</taxon>
        <taxon>Vanilla</taxon>
    </lineage>
</organism>
<name>A0A835Q8G8_VANPL</name>
<dbReference type="PANTHER" id="PTHR35510:SF1">
    <property type="entry name" value="DBH-LIKE MONOOXYGENASE"/>
    <property type="match status" value="1"/>
</dbReference>
<dbReference type="Proteomes" id="UP000639772">
    <property type="component" value="Chromosome 9"/>
</dbReference>
<protein>
    <submittedName>
        <fullName evidence="1">Uncharacterized protein</fullName>
    </submittedName>
</protein>
<dbReference type="EMBL" id="JADCNM010000009">
    <property type="protein sequence ID" value="KAG0468395.1"/>
    <property type="molecule type" value="Genomic_DNA"/>
</dbReference>
<gene>
    <name evidence="1" type="ORF">HPP92_017723</name>
</gene>
<dbReference type="AlphaFoldDB" id="A0A835Q8G8"/>
<evidence type="ECO:0000313" key="1">
    <source>
        <dbReference type="EMBL" id="KAG0468395.1"/>
    </source>
</evidence>
<dbReference type="OrthoDB" id="1937743at2759"/>
<reference evidence="1 2" key="1">
    <citation type="journal article" date="2020" name="Nat. Food">
        <title>A phased Vanilla planifolia genome enables genetic improvement of flavour and production.</title>
        <authorList>
            <person name="Hasing T."/>
            <person name="Tang H."/>
            <person name="Brym M."/>
            <person name="Khazi F."/>
            <person name="Huang T."/>
            <person name="Chambers A.H."/>
        </authorList>
    </citation>
    <scope>NUCLEOTIDE SEQUENCE [LARGE SCALE GENOMIC DNA]</scope>
    <source>
        <tissue evidence="1">Leaf</tissue>
    </source>
</reference>
<comment type="caution">
    <text evidence="1">The sequence shown here is derived from an EMBL/GenBank/DDBJ whole genome shotgun (WGS) entry which is preliminary data.</text>
</comment>
<accession>A0A835Q8G8</accession>
<sequence>MWKLMKSMHTLTEAIYNSLIIDAFGVGASAGRLWLNQGYLETNKTLLATIALHLACRNWNKKALGKPFHPYNSLGMAICLGSYQSGPFPHQQLKEEMSRTTIKNGSTIAEALSPTRLNEERGLVLYRAPDTELSLSFKMDPKLINGLKNHTFWPRISNTTTVEKEFREEQRSSSNCLAVVPWVPSVTPSIGPVAEMSVQR</sequence>
<evidence type="ECO:0000313" key="2">
    <source>
        <dbReference type="Proteomes" id="UP000639772"/>
    </source>
</evidence>
<dbReference type="PANTHER" id="PTHR35510">
    <property type="entry name" value="DBH-LIKE MONOOXYGENASE"/>
    <property type="match status" value="1"/>
</dbReference>